<dbReference type="HAMAP" id="MF_00691">
    <property type="entry name" value="PxpA"/>
    <property type="match status" value="1"/>
</dbReference>
<keyword evidence="1" id="KW-0547">Nucleotide-binding</keyword>
<name>A0A1H3CIY0_9BACL</name>
<comment type="catalytic activity">
    <reaction evidence="1">
        <text>5-oxo-L-proline + ATP + 2 H2O = L-glutamate + ADP + phosphate + H(+)</text>
        <dbReference type="Rhea" id="RHEA:10348"/>
        <dbReference type="ChEBI" id="CHEBI:15377"/>
        <dbReference type="ChEBI" id="CHEBI:15378"/>
        <dbReference type="ChEBI" id="CHEBI:29985"/>
        <dbReference type="ChEBI" id="CHEBI:30616"/>
        <dbReference type="ChEBI" id="CHEBI:43474"/>
        <dbReference type="ChEBI" id="CHEBI:58402"/>
        <dbReference type="ChEBI" id="CHEBI:456216"/>
        <dbReference type="EC" id="3.5.2.9"/>
    </reaction>
</comment>
<dbReference type="SUPFAM" id="SSF88713">
    <property type="entry name" value="Glycoside hydrolase/deacetylase"/>
    <property type="match status" value="1"/>
</dbReference>
<dbReference type="NCBIfam" id="NF003816">
    <property type="entry name" value="PRK05406.1-5"/>
    <property type="match status" value="1"/>
</dbReference>
<comment type="function">
    <text evidence="1">Catalyzes the cleavage of 5-oxoproline to form L-glutamate coupled to the hydrolysis of ATP to ADP and inorganic phosphate.</text>
</comment>
<organism evidence="2 3">
    <name type="scientific">Marininema mesophilum</name>
    <dbReference type="NCBI Taxonomy" id="1048340"/>
    <lineage>
        <taxon>Bacteria</taxon>
        <taxon>Bacillati</taxon>
        <taxon>Bacillota</taxon>
        <taxon>Bacilli</taxon>
        <taxon>Bacillales</taxon>
        <taxon>Thermoactinomycetaceae</taxon>
        <taxon>Marininema</taxon>
    </lineage>
</organism>
<dbReference type="GO" id="GO:0005524">
    <property type="term" value="F:ATP binding"/>
    <property type="evidence" value="ECO:0007669"/>
    <property type="project" value="UniProtKB-UniRule"/>
</dbReference>
<dbReference type="GO" id="GO:0017168">
    <property type="term" value="F:5-oxoprolinase (ATP-hydrolyzing) activity"/>
    <property type="evidence" value="ECO:0007669"/>
    <property type="project" value="UniProtKB-UniRule"/>
</dbReference>
<dbReference type="EC" id="3.5.2.9" evidence="1"/>
<dbReference type="STRING" id="1048340.SAMN05444487_12311"/>
<dbReference type="InterPro" id="IPR011330">
    <property type="entry name" value="Glyco_hydro/deAcase_b/a-brl"/>
</dbReference>
<dbReference type="NCBIfam" id="NF003814">
    <property type="entry name" value="PRK05406.1-3"/>
    <property type="match status" value="1"/>
</dbReference>
<dbReference type="CDD" id="cd10787">
    <property type="entry name" value="LamB_YcsF_like"/>
    <property type="match status" value="1"/>
</dbReference>
<dbReference type="PANTHER" id="PTHR30292">
    <property type="entry name" value="UNCHARACTERIZED PROTEIN YBGL-RELATED"/>
    <property type="match status" value="1"/>
</dbReference>
<comment type="similarity">
    <text evidence="1">Belongs to the LamB/PxpA family.</text>
</comment>
<dbReference type="EMBL" id="FNNQ01000023">
    <property type="protein sequence ID" value="SDX54192.1"/>
    <property type="molecule type" value="Genomic_DNA"/>
</dbReference>
<dbReference type="PANTHER" id="PTHR30292:SF0">
    <property type="entry name" value="5-OXOPROLINASE SUBUNIT A"/>
    <property type="match status" value="1"/>
</dbReference>
<accession>A0A1H3CIY0</accession>
<dbReference type="Pfam" id="PF03746">
    <property type="entry name" value="LamB_YcsF"/>
    <property type="match status" value="1"/>
</dbReference>
<keyword evidence="1" id="KW-0378">Hydrolase</keyword>
<dbReference type="AlphaFoldDB" id="A0A1H3CIY0"/>
<protein>
    <recommendedName>
        <fullName evidence="1">5-oxoprolinase subunit A</fullName>
        <shortName evidence="1">5-OPase subunit A</shortName>
        <ecNumber evidence="1">3.5.2.9</ecNumber>
    </recommendedName>
    <alternativeName>
        <fullName evidence="1">5-oxoprolinase (ATP-hydrolyzing) subunit A</fullName>
    </alternativeName>
</protein>
<dbReference type="RefSeq" id="WP_091742938.1">
    <property type="nucleotide sequence ID" value="NZ_FNNQ01000023.1"/>
</dbReference>
<keyword evidence="1" id="KW-0067">ATP-binding</keyword>
<dbReference type="GO" id="GO:0005975">
    <property type="term" value="P:carbohydrate metabolic process"/>
    <property type="evidence" value="ECO:0007669"/>
    <property type="project" value="InterPro"/>
</dbReference>
<evidence type="ECO:0000313" key="2">
    <source>
        <dbReference type="EMBL" id="SDX54192.1"/>
    </source>
</evidence>
<keyword evidence="3" id="KW-1185">Reference proteome</keyword>
<comment type="subunit">
    <text evidence="1">Forms a complex composed of PxpA, PxpB and PxpC.</text>
</comment>
<dbReference type="InterPro" id="IPR005501">
    <property type="entry name" value="LamB/YcsF/PxpA-like"/>
</dbReference>
<dbReference type="Gene3D" id="3.20.20.370">
    <property type="entry name" value="Glycoside hydrolase/deacetylase"/>
    <property type="match status" value="1"/>
</dbReference>
<gene>
    <name evidence="1" type="primary">pxpA</name>
    <name evidence="2" type="ORF">SAMN05444487_12311</name>
</gene>
<sequence length="255" mass="27065">MSYRIDLNSDIGESFGAYVIGQDQAVLSQITSANIACGYHAGDPNVMRRTVLAALERGVGLGAHPGLPDLVGFGRRNMAISTEDAYTMTLYQVGALAAIAKAEGGQLQHVKPHGALFNMAAQDGRLAQGIAEAVVAVDDQLVLFGLAGSELVKAGRGVGLKVAEEVFADRTYQPDGSLTPRTQPEAVIRDSKEAVSRVIHMVKEGKTMAVDGTLIDLNADTVCVHGDHPEALSFVHQLREAFTAEGITVKRVSER</sequence>
<reference evidence="2 3" key="1">
    <citation type="submission" date="2016-10" db="EMBL/GenBank/DDBJ databases">
        <authorList>
            <person name="de Groot N.N."/>
        </authorList>
    </citation>
    <scope>NUCLEOTIDE SEQUENCE [LARGE SCALE GENOMIC DNA]</scope>
    <source>
        <strain evidence="2 3">DSM 45610</strain>
    </source>
</reference>
<proteinExistence type="inferred from homology"/>
<evidence type="ECO:0000256" key="1">
    <source>
        <dbReference type="HAMAP-Rule" id="MF_00691"/>
    </source>
</evidence>
<dbReference type="OrthoDB" id="9773478at2"/>
<evidence type="ECO:0000313" key="3">
    <source>
        <dbReference type="Proteomes" id="UP000198534"/>
    </source>
</evidence>
<dbReference type="Proteomes" id="UP000198534">
    <property type="component" value="Unassembled WGS sequence"/>
</dbReference>